<evidence type="ECO:0000256" key="1">
    <source>
        <dbReference type="SAM" id="MobiDB-lite"/>
    </source>
</evidence>
<dbReference type="KEGG" id="dat:HRM2_04280"/>
<dbReference type="HOGENOM" id="CLU_2600297_0_0_7"/>
<dbReference type="InterPro" id="IPR015421">
    <property type="entry name" value="PyrdxlP-dep_Trfase_major"/>
</dbReference>
<reference evidence="2 3" key="1">
    <citation type="journal article" date="2009" name="Environ. Microbiol.">
        <title>Genome sequence of Desulfobacterium autotrophicum HRM2, a marine sulfate reducer oxidizing organic carbon completely to carbon dioxide.</title>
        <authorList>
            <person name="Strittmatter A.W."/>
            <person name="Liesegang H."/>
            <person name="Rabus R."/>
            <person name="Decker I."/>
            <person name="Amann J."/>
            <person name="Andres S."/>
            <person name="Henne A."/>
            <person name="Fricke W.F."/>
            <person name="Martinez-Arias R."/>
            <person name="Bartels D."/>
            <person name="Goesmann A."/>
            <person name="Krause L."/>
            <person name="Puehler A."/>
            <person name="Klenk H.P."/>
            <person name="Richter M."/>
            <person name="Schuler M."/>
            <person name="Gloeckner F.O."/>
            <person name="Meyerdierks A."/>
            <person name="Gottschalk G."/>
            <person name="Amann R."/>
        </authorList>
    </citation>
    <scope>NUCLEOTIDE SEQUENCE [LARGE SCALE GENOMIC DNA]</scope>
    <source>
        <strain evidence="3">ATCC 43914 / DSM 3382 / HRM2</strain>
    </source>
</reference>
<keyword evidence="3" id="KW-1185">Reference proteome</keyword>
<sequence>MCESYIKLAQKLCKLEPGSFEKRAMFANSGAEAVENAIKIARHFIRKCSLKLSTAEPLAGDGTGPLGPKGDEPFCPAGR</sequence>
<proteinExistence type="predicted"/>
<organism evidence="2 3">
    <name type="scientific">Desulforapulum autotrophicum (strain ATCC 43914 / DSM 3382 / VKM B-1955 / HRM2)</name>
    <name type="common">Desulfobacterium autotrophicum</name>
    <dbReference type="NCBI Taxonomy" id="177437"/>
    <lineage>
        <taxon>Bacteria</taxon>
        <taxon>Pseudomonadati</taxon>
        <taxon>Thermodesulfobacteriota</taxon>
        <taxon>Desulfobacteria</taxon>
        <taxon>Desulfobacterales</taxon>
        <taxon>Desulfobacteraceae</taxon>
        <taxon>Desulforapulum</taxon>
    </lineage>
</organism>
<dbReference type="AlphaFoldDB" id="C0QGS1"/>
<keyword evidence="2" id="KW-0808">Transferase</keyword>
<dbReference type="InterPro" id="IPR015424">
    <property type="entry name" value="PyrdxlP-dep_Trfase"/>
</dbReference>
<dbReference type="SUPFAM" id="SSF53383">
    <property type="entry name" value="PLP-dependent transferases"/>
    <property type="match status" value="1"/>
</dbReference>
<dbReference type="Gene3D" id="3.40.640.10">
    <property type="entry name" value="Type I PLP-dependent aspartate aminotransferase-like (Major domain)"/>
    <property type="match status" value="1"/>
</dbReference>
<feature type="region of interest" description="Disordered" evidence="1">
    <location>
        <begin position="57"/>
        <end position="79"/>
    </location>
</feature>
<keyword evidence="2" id="KW-0032">Aminotransferase</keyword>
<evidence type="ECO:0000313" key="3">
    <source>
        <dbReference type="Proteomes" id="UP000000442"/>
    </source>
</evidence>
<dbReference type="Proteomes" id="UP000000442">
    <property type="component" value="Chromosome"/>
</dbReference>
<dbReference type="EMBL" id="CP001087">
    <property type="protein sequence ID" value="ACN13546.1"/>
    <property type="molecule type" value="Genomic_DNA"/>
</dbReference>
<dbReference type="eggNOG" id="COG0160">
    <property type="taxonomic scope" value="Bacteria"/>
</dbReference>
<dbReference type="InterPro" id="IPR005814">
    <property type="entry name" value="Aminotrans_3"/>
</dbReference>
<gene>
    <name evidence="2" type="ordered locus">HRM2_04280</name>
</gene>
<dbReference type="STRING" id="177437.HRM2_04280"/>
<dbReference type="GO" id="GO:0034386">
    <property type="term" value="F:4-aminobutyrate:2-oxoglutarate transaminase activity"/>
    <property type="evidence" value="ECO:0007669"/>
    <property type="project" value="UniProtKB-EC"/>
</dbReference>
<accession>C0QGS1</accession>
<dbReference type="GO" id="GO:0030170">
    <property type="term" value="F:pyridoxal phosphate binding"/>
    <property type="evidence" value="ECO:0007669"/>
    <property type="project" value="InterPro"/>
</dbReference>
<evidence type="ECO:0000313" key="2">
    <source>
        <dbReference type="EMBL" id="ACN13546.1"/>
    </source>
</evidence>
<name>C0QGS1_DESAH</name>
<dbReference type="Pfam" id="PF00202">
    <property type="entry name" value="Aminotran_3"/>
    <property type="match status" value="1"/>
</dbReference>
<dbReference type="EC" id="2.6.1.19" evidence="2"/>
<protein>
    <submittedName>
        <fullName evidence="2">4-aminobutyrate aminotransferase</fullName>
        <ecNumber evidence="2">2.6.1.19</ecNumber>
    </submittedName>
</protein>